<evidence type="ECO:0008006" key="3">
    <source>
        <dbReference type="Google" id="ProtNLM"/>
    </source>
</evidence>
<comment type="caution">
    <text evidence="1">The sequence shown here is derived from an EMBL/GenBank/DDBJ whole genome shotgun (WGS) entry which is preliminary data.</text>
</comment>
<dbReference type="Proteomes" id="UP000182149">
    <property type="component" value="Unassembled WGS sequence"/>
</dbReference>
<dbReference type="CDD" id="cd07067">
    <property type="entry name" value="HP_PGM_like"/>
    <property type="match status" value="1"/>
</dbReference>
<dbReference type="SUPFAM" id="SSF53254">
    <property type="entry name" value="Phosphoglycerate mutase-like"/>
    <property type="match status" value="1"/>
</dbReference>
<dbReference type="InterPro" id="IPR050275">
    <property type="entry name" value="PGM_Phosphatase"/>
</dbReference>
<dbReference type="EMBL" id="JXKD01000001">
    <property type="protein sequence ID" value="OJG12364.1"/>
    <property type="molecule type" value="Genomic_DNA"/>
</dbReference>
<dbReference type="RefSeq" id="WP_071873841.1">
    <property type="nucleotide sequence ID" value="NZ_JBHSHF010000002.1"/>
</dbReference>
<reference evidence="1 2" key="1">
    <citation type="submission" date="2014-12" db="EMBL/GenBank/DDBJ databases">
        <title>Draft genome sequences of 29 type strains of Enterococci.</title>
        <authorList>
            <person name="Zhong Z."/>
            <person name="Sun Z."/>
            <person name="Liu W."/>
            <person name="Zhang W."/>
            <person name="Zhang H."/>
        </authorList>
    </citation>
    <scope>NUCLEOTIDE SEQUENCE [LARGE SCALE GENOMIC DNA]</scope>
    <source>
        <strain evidence="1 2">DSM 17690</strain>
    </source>
</reference>
<name>A0A1L8QY01_9ENTE</name>
<dbReference type="GO" id="GO:0016791">
    <property type="term" value="F:phosphatase activity"/>
    <property type="evidence" value="ECO:0007669"/>
    <property type="project" value="TreeGrafter"/>
</dbReference>
<dbReference type="InterPro" id="IPR029033">
    <property type="entry name" value="His_PPase_superfam"/>
</dbReference>
<dbReference type="Pfam" id="PF00300">
    <property type="entry name" value="His_Phos_1"/>
    <property type="match status" value="1"/>
</dbReference>
<dbReference type="PANTHER" id="PTHR48100">
    <property type="entry name" value="BROAD-SPECIFICITY PHOSPHATASE YOR283W-RELATED"/>
    <property type="match status" value="1"/>
</dbReference>
<protein>
    <recommendedName>
        <fullName evidence="3">Phosphoglycerate mutase</fullName>
    </recommendedName>
</protein>
<accession>A0A1L8QY01</accession>
<organism evidence="1 2">
    <name type="scientific">Enterococcus aquimarinus</name>
    <dbReference type="NCBI Taxonomy" id="328396"/>
    <lineage>
        <taxon>Bacteria</taxon>
        <taxon>Bacillati</taxon>
        <taxon>Bacillota</taxon>
        <taxon>Bacilli</taxon>
        <taxon>Lactobacillales</taxon>
        <taxon>Enterococcaceae</taxon>
        <taxon>Enterococcus</taxon>
    </lineage>
</organism>
<dbReference type="GO" id="GO:0005737">
    <property type="term" value="C:cytoplasm"/>
    <property type="evidence" value="ECO:0007669"/>
    <property type="project" value="TreeGrafter"/>
</dbReference>
<dbReference type="PANTHER" id="PTHR48100:SF1">
    <property type="entry name" value="HISTIDINE PHOSPHATASE FAMILY PROTEIN-RELATED"/>
    <property type="match status" value="1"/>
</dbReference>
<evidence type="ECO:0000313" key="2">
    <source>
        <dbReference type="Proteomes" id="UP000182149"/>
    </source>
</evidence>
<gene>
    <name evidence="1" type="ORF">RU93_GL000294</name>
</gene>
<dbReference type="STRING" id="328396.RU93_GL000294"/>
<evidence type="ECO:0000313" key="1">
    <source>
        <dbReference type="EMBL" id="OJG12364.1"/>
    </source>
</evidence>
<keyword evidence="2" id="KW-1185">Reference proteome</keyword>
<proteinExistence type="predicted"/>
<dbReference type="Gene3D" id="3.40.50.1240">
    <property type="entry name" value="Phosphoglycerate mutase-like"/>
    <property type="match status" value="1"/>
</dbReference>
<dbReference type="AlphaFoldDB" id="A0A1L8QY01"/>
<dbReference type="InterPro" id="IPR013078">
    <property type="entry name" value="His_Pase_superF_clade-1"/>
</dbReference>
<sequence>MTIVYFLRHSIRDTTVKHEMAPLSKKGKVLAENLVPYFLNQEIQQIFASPFQRTIDTVKPTANALKQSINLRDGLTERRVGHWVADFDAYAKQQWEDFDYKLAEGESLNDVKSRIVPTFNEILSSTAGDCIICGHGTAFSVLFYELTKGEFGYDQFQTLTMPDVFIGKFDHQHQLIQFENQKLHLLF</sequence>